<dbReference type="InterPro" id="IPR047658">
    <property type="entry name" value="IS4-like_transpos"/>
</dbReference>
<dbReference type="OrthoDB" id="6140187at2"/>
<dbReference type="KEGG" id="brb:EH207_04490"/>
<dbReference type="AlphaFoldDB" id="A0A4P8QLV7"/>
<dbReference type="Pfam" id="PF01609">
    <property type="entry name" value="DDE_Tnp_1"/>
    <property type="match status" value="1"/>
</dbReference>
<dbReference type="InterPro" id="IPR012337">
    <property type="entry name" value="RNaseH-like_sf"/>
</dbReference>
<dbReference type="GO" id="GO:0003677">
    <property type="term" value="F:DNA binding"/>
    <property type="evidence" value="ECO:0007669"/>
    <property type="project" value="InterPro"/>
</dbReference>
<keyword evidence="1" id="KW-0812">Transmembrane</keyword>
<dbReference type="EMBL" id="CP034035">
    <property type="protein sequence ID" value="QCR08430.1"/>
    <property type="molecule type" value="Genomic_DNA"/>
</dbReference>
<keyword evidence="1" id="KW-1133">Transmembrane helix</keyword>
<dbReference type="PANTHER" id="PTHR35404:SF8">
    <property type="entry name" value="TRANSPOSASE OF TN10"/>
    <property type="match status" value="1"/>
</dbReference>
<dbReference type="Proteomes" id="UP000299580">
    <property type="component" value="Chromosome"/>
</dbReference>
<dbReference type="NCBIfam" id="NF033591">
    <property type="entry name" value="transpos_IS4_2"/>
    <property type="match status" value="1"/>
</dbReference>
<dbReference type="KEGG" id="brb:EH207_07820"/>
<dbReference type="InterPro" id="IPR002559">
    <property type="entry name" value="Transposase_11"/>
</dbReference>
<gene>
    <name evidence="3" type="ORF">EH207_04490</name>
    <name evidence="4" type="ORF">EH207_04585</name>
    <name evidence="5" type="ORF">EH207_07820</name>
</gene>
<keyword evidence="1" id="KW-0472">Membrane</keyword>
<evidence type="ECO:0000259" key="2">
    <source>
        <dbReference type="Pfam" id="PF01609"/>
    </source>
</evidence>
<organism evidence="4 6">
    <name type="scientific">Brenneria rubrifaciens</name>
    <dbReference type="NCBI Taxonomy" id="55213"/>
    <lineage>
        <taxon>Bacteria</taxon>
        <taxon>Pseudomonadati</taxon>
        <taxon>Pseudomonadota</taxon>
        <taxon>Gammaproteobacteria</taxon>
        <taxon>Enterobacterales</taxon>
        <taxon>Pectobacteriaceae</taxon>
        <taxon>Brenneria</taxon>
    </lineage>
</organism>
<dbReference type="GO" id="GO:0006313">
    <property type="term" value="P:DNA transposition"/>
    <property type="evidence" value="ECO:0007669"/>
    <property type="project" value="InterPro"/>
</dbReference>
<evidence type="ECO:0000256" key="1">
    <source>
        <dbReference type="SAM" id="Phobius"/>
    </source>
</evidence>
<evidence type="ECO:0000313" key="3">
    <source>
        <dbReference type="EMBL" id="QCR07841.1"/>
    </source>
</evidence>
<dbReference type="EMBL" id="CP034035">
    <property type="protein sequence ID" value="QCR07841.1"/>
    <property type="molecule type" value="Genomic_DNA"/>
</dbReference>
<reference evidence="4 6" key="1">
    <citation type="submission" date="2018-11" db="EMBL/GenBank/DDBJ databases">
        <title>Genome sequences of Brenneria nigrifluens and Brenneria rubrifaciens.</title>
        <authorList>
            <person name="Poret-Peterson A.T."/>
            <person name="McClean A.E."/>
            <person name="Kluepfel D.A."/>
        </authorList>
    </citation>
    <scope>NUCLEOTIDE SEQUENCE [LARGE SCALE GENOMIC DNA]</scope>
    <source>
        <strain evidence="4 6">6D370</strain>
    </source>
</reference>
<proteinExistence type="predicted"/>
<dbReference type="SUPFAM" id="SSF53098">
    <property type="entry name" value="Ribonuclease H-like"/>
    <property type="match status" value="1"/>
</dbReference>
<dbReference type="RefSeq" id="WP_137712904.1">
    <property type="nucleotide sequence ID" value="NZ_CP034035.1"/>
</dbReference>
<protein>
    <submittedName>
        <fullName evidence="4">IS4 family transposase</fullName>
    </submittedName>
</protein>
<dbReference type="PANTHER" id="PTHR35404">
    <property type="entry name" value="TRANSPOSASE OF TN10"/>
    <property type="match status" value="1"/>
</dbReference>
<dbReference type="KEGG" id="brb:EH207_04585"/>
<evidence type="ECO:0000313" key="6">
    <source>
        <dbReference type="Proteomes" id="UP000299580"/>
    </source>
</evidence>
<feature type="domain" description="Transposase IS4-like" evidence="2">
    <location>
        <begin position="103"/>
        <end position="311"/>
    </location>
</feature>
<feature type="transmembrane region" description="Helical" evidence="1">
    <location>
        <begin position="316"/>
        <end position="335"/>
    </location>
</feature>
<evidence type="ECO:0000313" key="4">
    <source>
        <dbReference type="EMBL" id="QCR07858.1"/>
    </source>
</evidence>
<accession>A0A4P8QLV7</accession>
<evidence type="ECO:0000313" key="5">
    <source>
        <dbReference type="EMBL" id="QCR08430.1"/>
    </source>
</evidence>
<keyword evidence="6" id="KW-1185">Reference proteome</keyword>
<name>A0A4P8QLV7_9GAMM</name>
<sequence length="397" mass="45472">MPARQVCQNFFRDALAPFHKYRQNALLDATAALTRGASLTLTSIGRYLPGTAQVKHKIKRTDRLLGNIELHSDIPLIFRNITSLLTQRLSWCVIAVDWSGYPSQAFHVLRASLICDGRSIPLMSQVVPSDKQQNPHVQKAFLDALSNAVSSDKKVIIVTDAGFQNAWFRHIKSLGWDFIGRVRGNTLLRLDRKGENWFRRQELKASNKPEYLGTGTFARAKYSRCDGHFYLHKKEAKGRKHRHARCRIERKSQERDGRSAAKEPWLIFSSTNEFKPREVMKLYSRRMQIEQNFRDEKSERFGFGLRASHSGTAGRLLVLSLLATLATAVLWLLGYDAENKGLHLRYQANSLKSRRVISYLTLAENVLRHSPLMLRRTVLSTVLEHLAKAYRSIVLVY</sequence>
<dbReference type="EMBL" id="CP034035">
    <property type="protein sequence ID" value="QCR07858.1"/>
    <property type="molecule type" value="Genomic_DNA"/>
</dbReference>
<dbReference type="GO" id="GO:0004803">
    <property type="term" value="F:transposase activity"/>
    <property type="evidence" value="ECO:0007669"/>
    <property type="project" value="InterPro"/>
</dbReference>